<evidence type="ECO:0000313" key="1">
    <source>
        <dbReference type="EMBL" id="GBE85395.1"/>
    </source>
</evidence>
<dbReference type="Proteomes" id="UP000287166">
    <property type="component" value="Unassembled WGS sequence"/>
</dbReference>
<sequence length="76" mass="8589">MVHLEAIRSLWCVFVALSCRLILRATVDISIRYHSPNERVPIGTVARQCRPHACSAPLVHSELLGPTYRTLLDLDH</sequence>
<dbReference type="InParanoid" id="A0A401GT43"/>
<proteinExistence type="predicted"/>
<dbReference type="RefSeq" id="XP_027616308.1">
    <property type="nucleotide sequence ID" value="XM_027760507.1"/>
</dbReference>
<dbReference type="EMBL" id="BFAD01000007">
    <property type="protein sequence ID" value="GBE85395.1"/>
    <property type="molecule type" value="Genomic_DNA"/>
</dbReference>
<keyword evidence="2" id="KW-1185">Reference proteome</keyword>
<gene>
    <name evidence="1" type="ORF">SCP_0705820</name>
</gene>
<comment type="caution">
    <text evidence="1">The sequence shown here is derived from an EMBL/GenBank/DDBJ whole genome shotgun (WGS) entry which is preliminary data.</text>
</comment>
<accession>A0A401GT43</accession>
<protein>
    <submittedName>
        <fullName evidence="1">Uncharacterized protein</fullName>
    </submittedName>
</protein>
<organism evidence="1 2">
    <name type="scientific">Sparassis crispa</name>
    <dbReference type="NCBI Taxonomy" id="139825"/>
    <lineage>
        <taxon>Eukaryota</taxon>
        <taxon>Fungi</taxon>
        <taxon>Dikarya</taxon>
        <taxon>Basidiomycota</taxon>
        <taxon>Agaricomycotina</taxon>
        <taxon>Agaricomycetes</taxon>
        <taxon>Polyporales</taxon>
        <taxon>Sparassidaceae</taxon>
        <taxon>Sparassis</taxon>
    </lineage>
</organism>
<reference evidence="1 2" key="1">
    <citation type="journal article" date="2018" name="Sci. Rep.">
        <title>Genome sequence of the cauliflower mushroom Sparassis crispa (Hanabiratake) and its association with beneficial usage.</title>
        <authorList>
            <person name="Kiyama R."/>
            <person name="Furutani Y."/>
            <person name="Kawaguchi K."/>
            <person name="Nakanishi T."/>
        </authorList>
    </citation>
    <scope>NUCLEOTIDE SEQUENCE [LARGE SCALE GENOMIC DNA]</scope>
</reference>
<evidence type="ECO:0000313" key="2">
    <source>
        <dbReference type="Proteomes" id="UP000287166"/>
    </source>
</evidence>
<dbReference type="GeneID" id="38782312"/>
<name>A0A401GT43_9APHY</name>
<dbReference type="AlphaFoldDB" id="A0A401GT43"/>